<keyword evidence="2" id="KW-0808">Transferase</keyword>
<organism evidence="2 3">
    <name type="scientific">Candidatus Electrothrix marina</name>
    <dbReference type="NCBI Taxonomy" id="1859130"/>
    <lineage>
        <taxon>Bacteria</taxon>
        <taxon>Pseudomonadati</taxon>
        <taxon>Thermodesulfobacteriota</taxon>
        <taxon>Desulfobulbia</taxon>
        <taxon>Desulfobulbales</taxon>
        <taxon>Desulfobulbaceae</taxon>
        <taxon>Candidatus Electrothrix</taxon>
    </lineage>
</organism>
<protein>
    <submittedName>
        <fullName evidence="2">Phosphoribulokinase</fullName>
        <ecNumber evidence="2">2.7.1.48</ecNumber>
    </submittedName>
</protein>
<dbReference type="EMBL" id="MTKQ01000324">
    <property type="protein sequence ID" value="RWX44432.1"/>
    <property type="molecule type" value="Genomic_DNA"/>
</dbReference>
<dbReference type="Gene3D" id="3.40.50.300">
    <property type="entry name" value="P-loop containing nucleotide triphosphate hydrolases"/>
    <property type="match status" value="1"/>
</dbReference>
<name>A0A444IUE1_9BACT</name>
<dbReference type="InterPro" id="IPR006083">
    <property type="entry name" value="PRK/URK"/>
</dbReference>
<keyword evidence="2" id="KW-0418">Kinase</keyword>
<dbReference type="AlphaFoldDB" id="A0A444IUE1"/>
<dbReference type="Pfam" id="PF00485">
    <property type="entry name" value="PRK"/>
    <property type="match status" value="1"/>
</dbReference>
<dbReference type="Proteomes" id="UP000286862">
    <property type="component" value="Unassembled WGS sequence"/>
</dbReference>
<evidence type="ECO:0000313" key="2">
    <source>
        <dbReference type="EMBL" id="RWX44432.1"/>
    </source>
</evidence>
<dbReference type="SUPFAM" id="SSF52540">
    <property type="entry name" value="P-loop containing nucleoside triphosphate hydrolases"/>
    <property type="match status" value="1"/>
</dbReference>
<gene>
    <name evidence="2" type="ORF">VT99_13243</name>
</gene>
<comment type="caution">
    <text evidence="2">The sequence shown here is derived from an EMBL/GenBank/DDBJ whole genome shotgun (WGS) entry which is preliminary data.</text>
</comment>
<proteinExistence type="predicted"/>
<reference evidence="2 3" key="1">
    <citation type="submission" date="2017-01" db="EMBL/GenBank/DDBJ databases">
        <title>The cable genome- insights into the physiology and evolution of filamentous bacteria capable of sulfide oxidation via long distance electron transfer.</title>
        <authorList>
            <person name="Schreiber L."/>
            <person name="Bjerg J.T."/>
            <person name="Boggild A."/>
            <person name="Van De Vossenberg J."/>
            <person name="Meysman F."/>
            <person name="Nielsen L.P."/>
            <person name="Schramm A."/>
            <person name="Kjeldsen K.U."/>
        </authorList>
    </citation>
    <scope>NUCLEOTIDE SEQUENCE [LARGE SCALE GENOMIC DNA]</scope>
    <source>
        <strain evidence="2">A2</strain>
    </source>
</reference>
<feature type="domain" description="Phosphoribulokinase/uridine kinase" evidence="1">
    <location>
        <begin position="8"/>
        <end position="135"/>
    </location>
</feature>
<accession>A0A444IUE1</accession>
<dbReference type="GO" id="GO:0004849">
    <property type="term" value="F:uridine kinase activity"/>
    <property type="evidence" value="ECO:0007669"/>
    <property type="project" value="UniProtKB-EC"/>
</dbReference>
<feature type="non-terminal residue" evidence="2">
    <location>
        <position position="1"/>
    </location>
</feature>
<dbReference type="GO" id="GO:0005524">
    <property type="term" value="F:ATP binding"/>
    <property type="evidence" value="ECO:0007669"/>
    <property type="project" value="InterPro"/>
</dbReference>
<evidence type="ECO:0000259" key="1">
    <source>
        <dbReference type="Pfam" id="PF00485"/>
    </source>
</evidence>
<dbReference type="InterPro" id="IPR027417">
    <property type="entry name" value="P-loop_NTPase"/>
</dbReference>
<dbReference type="EC" id="2.7.1.48" evidence="2"/>
<sequence>YADGIPAFDAPDAFELPRLINDLIAVRKGQAIEVPVYLYQKIKNGRDIKYTEFFVPTRVTFLDGILSFCKELRPHVDLSLFIERDNSARRTSRIERDQKKRGVPAEQSAILFDIMQTALYAQFILPQKQAADYAVVNAP</sequence>
<evidence type="ECO:0000313" key="3">
    <source>
        <dbReference type="Proteomes" id="UP000286862"/>
    </source>
</evidence>